<name>A0A6J7HID2_9ZZZZ</name>
<accession>A0A6J7HID2</accession>
<dbReference type="AlphaFoldDB" id="A0A6J7HID2"/>
<dbReference type="PROSITE" id="PS51318">
    <property type="entry name" value="TAT"/>
    <property type="match status" value="1"/>
</dbReference>
<organism evidence="1">
    <name type="scientific">freshwater metagenome</name>
    <dbReference type="NCBI Taxonomy" id="449393"/>
    <lineage>
        <taxon>unclassified sequences</taxon>
        <taxon>metagenomes</taxon>
        <taxon>ecological metagenomes</taxon>
    </lineage>
</organism>
<protein>
    <submittedName>
        <fullName evidence="1">Unannotated protein</fullName>
    </submittedName>
</protein>
<dbReference type="InterPro" id="IPR006311">
    <property type="entry name" value="TAT_signal"/>
</dbReference>
<reference evidence="1" key="1">
    <citation type="submission" date="2020-05" db="EMBL/GenBank/DDBJ databases">
        <authorList>
            <person name="Chiriac C."/>
            <person name="Salcher M."/>
            <person name="Ghai R."/>
            <person name="Kavagutti S V."/>
        </authorList>
    </citation>
    <scope>NUCLEOTIDE SEQUENCE</scope>
</reference>
<sequence>MTSISRRNLIIGAGALLPAAWLAKHFIVSGPAPKPFVSSAKIESMPINQVTGVMIDWKARAKTTYDLLFDFSAKGPHLPAIWQDTERRNYNFDMFALPAYLGDYRQNPAHMGSHESLSGVGAVLGASLAGIDMANRDGRDFVVECLGYHQQNRVAKILFNQTADSGSESSFWYMVYPNIAFYAINSMYPSQPLFDQVSRDIADEFLEMLNHLKTIEGVFTFEFSGYNFLNKEGVYGSHTEPDAAAGVAWVLYIAYSRFGDQKYLDGAKICLDYLENRPVDDNPFYEILLAYGVIIAARMNKVEGTHYDVGKLFSWIFDDFSDARAGWGIISDVWGLTEVHGLQGSVSDSGGYGFTFNTFNAVAAIAPLPIYAPEYTEQIGKWLYNVCLSARLFYPDQVPAENQSQPELMNTYNGALAYEGIRKEWAFVVPYATADSRRNTWAETDLGIYGSSLVGVLAGLIDHVEDSGVVVFKISNTDFFAIDTNPVYLAYNPNKESVEYNSAQLASGASVLS</sequence>
<gene>
    <name evidence="1" type="ORF">UFOPK3684_00150</name>
</gene>
<evidence type="ECO:0000313" key="1">
    <source>
        <dbReference type="EMBL" id="CAB4916853.1"/>
    </source>
</evidence>
<dbReference type="EMBL" id="CAFBMZ010000006">
    <property type="protein sequence ID" value="CAB4916853.1"/>
    <property type="molecule type" value="Genomic_DNA"/>
</dbReference>
<proteinExistence type="predicted"/>